<keyword evidence="5" id="KW-1185">Reference proteome</keyword>
<dbReference type="InterPro" id="IPR050832">
    <property type="entry name" value="Bact_Acetyltransf"/>
</dbReference>
<dbReference type="GO" id="GO:0016747">
    <property type="term" value="F:acyltransferase activity, transferring groups other than amino-acyl groups"/>
    <property type="evidence" value="ECO:0007669"/>
    <property type="project" value="InterPro"/>
</dbReference>
<reference evidence="4 5" key="1">
    <citation type="submission" date="2016-11" db="EMBL/GenBank/DDBJ databases">
        <authorList>
            <person name="Jaros S."/>
            <person name="Januszkiewicz K."/>
            <person name="Wedrychowicz H."/>
        </authorList>
    </citation>
    <scope>NUCLEOTIDE SEQUENCE [LARGE SCALE GENOMIC DNA]</scope>
    <source>
        <strain evidence="4 5">DSM 18899</strain>
    </source>
</reference>
<dbReference type="EMBL" id="FPKR01000005">
    <property type="protein sequence ID" value="SFZ75447.1"/>
    <property type="molecule type" value="Genomic_DNA"/>
</dbReference>
<dbReference type="STRING" id="1121279.SAMN02745887_01604"/>
<dbReference type="Pfam" id="PF00583">
    <property type="entry name" value="Acetyltransf_1"/>
    <property type="match status" value="1"/>
</dbReference>
<protein>
    <submittedName>
        <fullName evidence="4">Acetyltransferase (GNAT) family protein</fullName>
    </submittedName>
</protein>
<feature type="domain" description="N-acetyltransferase" evidence="3">
    <location>
        <begin position="1"/>
        <end position="139"/>
    </location>
</feature>
<evidence type="ECO:0000256" key="2">
    <source>
        <dbReference type="ARBA" id="ARBA00023315"/>
    </source>
</evidence>
<evidence type="ECO:0000256" key="1">
    <source>
        <dbReference type="ARBA" id="ARBA00022679"/>
    </source>
</evidence>
<dbReference type="AlphaFoldDB" id="A0A1K2HFB9"/>
<dbReference type="PROSITE" id="PS51186">
    <property type="entry name" value="GNAT"/>
    <property type="match status" value="1"/>
</dbReference>
<dbReference type="Gene3D" id="3.40.630.30">
    <property type="match status" value="1"/>
</dbReference>
<evidence type="ECO:0000313" key="4">
    <source>
        <dbReference type="EMBL" id="SFZ75447.1"/>
    </source>
</evidence>
<dbReference type="OrthoDB" id="9787920at2"/>
<dbReference type="Proteomes" id="UP000186513">
    <property type="component" value="Unassembled WGS sequence"/>
</dbReference>
<organism evidence="4 5">
    <name type="scientific">Chitinimonas taiwanensis DSM 18899</name>
    <dbReference type="NCBI Taxonomy" id="1121279"/>
    <lineage>
        <taxon>Bacteria</taxon>
        <taxon>Pseudomonadati</taxon>
        <taxon>Pseudomonadota</taxon>
        <taxon>Betaproteobacteria</taxon>
        <taxon>Neisseriales</taxon>
        <taxon>Chitinibacteraceae</taxon>
        <taxon>Chitinimonas</taxon>
    </lineage>
</organism>
<dbReference type="PANTHER" id="PTHR43877:SF2">
    <property type="entry name" value="AMINOALKYLPHOSPHONATE N-ACETYLTRANSFERASE-RELATED"/>
    <property type="match status" value="1"/>
</dbReference>
<accession>A0A1K2HFB9</accession>
<proteinExistence type="predicted"/>
<keyword evidence="1 4" id="KW-0808">Transferase</keyword>
<gene>
    <name evidence="4" type="ORF">SAMN02745887_01604</name>
</gene>
<dbReference type="RefSeq" id="WP_072428117.1">
    <property type="nucleotide sequence ID" value="NZ_FPKR01000005.1"/>
</dbReference>
<dbReference type="InterPro" id="IPR000182">
    <property type="entry name" value="GNAT_dom"/>
</dbReference>
<name>A0A1K2HFB9_9NEIS</name>
<keyword evidence="2" id="KW-0012">Acyltransferase</keyword>
<dbReference type="CDD" id="cd04301">
    <property type="entry name" value="NAT_SF"/>
    <property type="match status" value="1"/>
</dbReference>
<evidence type="ECO:0000313" key="5">
    <source>
        <dbReference type="Proteomes" id="UP000186513"/>
    </source>
</evidence>
<evidence type="ECO:0000259" key="3">
    <source>
        <dbReference type="PROSITE" id="PS51186"/>
    </source>
</evidence>
<sequence>MLQWQDWQTAPAALLDALDSGLHAANLAAAPLDEVQALVCSVHDAAGRLLGGALGRSWGQCAELQQLWVCAEQRRQGLGSALLMRFEALAARRGCTQVYLETFSFQAPGLYLRHGYREVSALRGFPQGIVKYLLQRPLDPA</sequence>
<dbReference type="SUPFAM" id="SSF55729">
    <property type="entry name" value="Acyl-CoA N-acyltransferases (Nat)"/>
    <property type="match status" value="1"/>
</dbReference>
<dbReference type="InterPro" id="IPR016181">
    <property type="entry name" value="Acyl_CoA_acyltransferase"/>
</dbReference>
<dbReference type="PANTHER" id="PTHR43877">
    <property type="entry name" value="AMINOALKYLPHOSPHONATE N-ACETYLTRANSFERASE-RELATED-RELATED"/>
    <property type="match status" value="1"/>
</dbReference>